<gene>
    <name evidence="2" type="ORF">BC335_1970</name>
</gene>
<dbReference type="RefSeq" id="WP_120357678.1">
    <property type="nucleotide sequence ID" value="NZ_CP017982.1"/>
</dbReference>
<sequence>MKVKIDSRIFAIFFFILIETMYGFELTFIRIPNYIYTVLLYASVFCFLCAISMTKWTVSEATRAICMLVIALAVYISSKESLYFLLMFAGIIMHCINYKDALITIFITRLFILFWIILLSLFNVIPINEMSVSKGVSGFAVGYGLGFIHPNDLAQAIFILCIIYLCIRRNKIDIKDKILFFLVTVINYSITKSRTIFIISIFILFILIINNFNLGNKMLIYSAISIYIVAVLISLVIPYLYNESTGILRNIAFIANGILSGRFSNASMLFQNFPVTLFGKIVNTDILQSIYGYDVIDNGYVFLLFNYGIIGSLTILILYFYVIKKLIKRKEIVYLIMVLAFLLLGTMENVIRSVAVNFTMIFWYEFIRDSKNNIGL</sequence>
<feature type="transmembrane region" description="Helical" evidence="1">
    <location>
        <begin position="60"/>
        <end position="76"/>
    </location>
</feature>
<feature type="transmembrane region" description="Helical" evidence="1">
    <location>
        <begin position="332"/>
        <end position="351"/>
    </location>
</feature>
<feature type="transmembrane region" description="Helical" evidence="1">
    <location>
        <begin position="82"/>
        <end position="98"/>
    </location>
</feature>
<protein>
    <recommendedName>
        <fullName evidence="4">Polysaccharide polymerase</fullName>
    </recommendedName>
</protein>
<proteinExistence type="predicted"/>
<feature type="transmembrane region" description="Helical" evidence="1">
    <location>
        <begin position="219"/>
        <end position="241"/>
    </location>
</feature>
<evidence type="ECO:0008006" key="4">
    <source>
        <dbReference type="Google" id="ProtNLM"/>
    </source>
</evidence>
<evidence type="ECO:0000256" key="1">
    <source>
        <dbReference type="SAM" id="Phobius"/>
    </source>
</evidence>
<keyword evidence="1" id="KW-0812">Transmembrane</keyword>
<name>A0A386RG35_LACHE</name>
<feature type="transmembrane region" description="Helical" evidence="1">
    <location>
        <begin position="300"/>
        <end position="320"/>
    </location>
</feature>
<keyword evidence="1" id="KW-1133">Transmembrane helix</keyword>
<feature type="transmembrane region" description="Helical" evidence="1">
    <location>
        <begin position="34"/>
        <end position="53"/>
    </location>
</feature>
<reference evidence="2 3" key="1">
    <citation type="submission" date="2016-10" db="EMBL/GenBank/DDBJ databases">
        <title>Complete genomic sequencing of Lactobacillus helveticus LH99 and comparative genome analysis.</title>
        <authorList>
            <person name="Li N."/>
            <person name="You C."/>
            <person name="Liu Z."/>
        </authorList>
    </citation>
    <scope>NUCLEOTIDE SEQUENCE [LARGE SCALE GENOMIC DNA]</scope>
    <source>
        <strain evidence="2 3">LH99</strain>
    </source>
</reference>
<feature type="transmembrane region" description="Helical" evidence="1">
    <location>
        <begin position="9"/>
        <end position="28"/>
    </location>
</feature>
<dbReference type="EMBL" id="CP017982">
    <property type="protein sequence ID" value="AYE62337.1"/>
    <property type="molecule type" value="Genomic_DNA"/>
</dbReference>
<organism evidence="2 3">
    <name type="scientific">Lactobacillus helveticus</name>
    <name type="common">Lactobacillus suntoryeus</name>
    <dbReference type="NCBI Taxonomy" id="1587"/>
    <lineage>
        <taxon>Bacteria</taxon>
        <taxon>Bacillati</taxon>
        <taxon>Bacillota</taxon>
        <taxon>Bacilli</taxon>
        <taxon>Lactobacillales</taxon>
        <taxon>Lactobacillaceae</taxon>
        <taxon>Lactobacillus</taxon>
    </lineage>
</organism>
<evidence type="ECO:0000313" key="3">
    <source>
        <dbReference type="Proteomes" id="UP000267794"/>
    </source>
</evidence>
<evidence type="ECO:0000313" key="2">
    <source>
        <dbReference type="EMBL" id="AYE62337.1"/>
    </source>
</evidence>
<dbReference type="Proteomes" id="UP000267794">
    <property type="component" value="Chromosome"/>
</dbReference>
<accession>A0A386RG35</accession>
<dbReference type="AlphaFoldDB" id="A0A386RG35"/>
<feature type="transmembrane region" description="Helical" evidence="1">
    <location>
        <begin position="196"/>
        <end position="212"/>
    </location>
</feature>
<keyword evidence="1" id="KW-0472">Membrane</keyword>
<feature type="transmembrane region" description="Helical" evidence="1">
    <location>
        <begin position="147"/>
        <end position="167"/>
    </location>
</feature>
<feature type="transmembrane region" description="Helical" evidence="1">
    <location>
        <begin position="110"/>
        <end position="127"/>
    </location>
</feature>